<dbReference type="InterPro" id="IPR050553">
    <property type="entry name" value="Thioredoxin_ResA/DsbE_sf"/>
</dbReference>
<keyword evidence="3" id="KW-0735">Signal-anchor</keyword>
<sequence length="186" mass="20895">MLRNGGAILAQSKKQRFYIRTAILAVLTIAIVFTIYSNLTKEKSAVLQEGDKAPDFALVDLEGNQHRLSDYKGEGVFLNFWGTWCKPCATEMPAMDNQYNVYKDQGVQTLAINIGESDLKVNSFKNSYGLSFPIAIDQNKSVMQSYNIEPLPTTFLINPDGRIEKIIKGQMTEQDIADFMEQIKPS</sequence>
<organism evidence="8 9">
    <name type="scientific">Psychrobacillus soli</name>
    <dbReference type="NCBI Taxonomy" id="1543965"/>
    <lineage>
        <taxon>Bacteria</taxon>
        <taxon>Bacillati</taxon>
        <taxon>Bacillota</taxon>
        <taxon>Bacilli</taxon>
        <taxon>Bacillales</taxon>
        <taxon>Bacillaceae</taxon>
        <taxon>Psychrobacillus</taxon>
    </lineage>
</organism>
<evidence type="ECO:0000259" key="7">
    <source>
        <dbReference type="PROSITE" id="PS51352"/>
    </source>
</evidence>
<evidence type="ECO:0000313" key="9">
    <source>
        <dbReference type="Proteomes" id="UP000318937"/>
    </source>
</evidence>
<dbReference type="PROSITE" id="PS51352">
    <property type="entry name" value="THIOREDOXIN_2"/>
    <property type="match status" value="1"/>
</dbReference>
<dbReference type="Proteomes" id="UP000318937">
    <property type="component" value="Unassembled WGS sequence"/>
</dbReference>
<proteinExistence type="predicted"/>
<keyword evidence="9" id="KW-1185">Reference proteome</keyword>
<name>A0A544SSD0_9BACI</name>
<dbReference type="GO" id="GO:0030313">
    <property type="term" value="C:cell envelope"/>
    <property type="evidence" value="ECO:0007669"/>
    <property type="project" value="UniProtKB-SubCell"/>
</dbReference>
<reference evidence="8 9" key="1">
    <citation type="submission" date="2019-05" db="EMBL/GenBank/DDBJ databases">
        <title>Psychrobacillus vulpis sp. nov., a new species isolated from feces of a red fox that inhabits in The Tablas de Daimiel Natural Park, Albacete, Spain.</title>
        <authorList>
            <person name="Rodriguez M."/>
            <person name="Reina J.C."/>
            <person name="Bejar V."/>
            <person name="Llamas I."/>
        </authorList>
    </citation>
    <scope>NUCLEOTIDE SEQUENCE [LARGE SCALE GENOMIC DNA]</scope>
    <source>
        <strain evidence="8 9">NHI-2</strain>
    </source>
</reference>
<evidence type="ECO:0000313" key="8">
    <source>
        <dbReference type="EMBL" id="TQR08038.1"/>
    </source>
</evidence>
<evidence type="ECO:0000256" key="3">
    <source>
        <dbReference type="ARBA" id="ARBA00022968"/>
    </source>
</evidence>
<dbReference type="SUPFAM" id="SSF52833">
    <property type="entry name" value="Thioredoxin-like"/>
    <property type="match status" value="1"/>
</dbReference>
<dbReference type="InterPro" id="IPR000866">
    <property type="entry name" value="AhpC/TSA"/>
</dbReference>
<dbReference type="InterPro" id="IPR013766">
    <property type="entry name" value="Thioredoxin_domain"/>
</dbReference>
<keyword evidence="6" id="KW-1133">Transmembrane helix</keyword>
<keyword evidence="2" id="KW-0201">Cytochrome c-type biogenesis</keyword>
<dbReference type="InterPro" id="IPR036249">
    <property type="entry name" value="Thioredoxin-like_sf"/>
</dbReference>
<feature type="transmembrane region" description="Helical" evidence="6">
    <location>
        <begin position="21"/>
        <end position="39"/>
    </location>
</feature>
<comment type="caution">
    <text evidence="8">The sequence shown here is derived from an EMBL/GenBank/DDBJ whole genome shotgun (WGS) entry which is preliminary data.</text>
</comment>
<evidence type="ECO:0000256" key="1">
    <source>
        <dbReference type="ARBA" id="ARBA00004196"/>
    </source>
</evidence>
<dbReference type="OrthoDB" id="25753at2"/>
<dbReference type="Gene3D" id="3.40.30.10">
    <property type="entry name" value="Glutaredoxin"/>
    <property type="match status" value="1"/>
</dbReference>
<dbReference type="CDD" id="cd02966">
    <property type="entry name" value="TlpA_like_family"/>
    <property type="match status" value="1"/>
</dbReference>
<dbReference type="NCBIfam" id="NF002854">
    <property type="entry name" value="PRK03147.1"/>
    <property type="match status" value="1"/>
</dbReference>
<dbReference type="GO" id="GO:0016209">
    <property type="term" value="F:antioxidant activity"/>
    <property type="evidence" value="ECO:0007669"/>
    <property type="project" value="InterPro"/>
</dbReference>
<evidence type="ECO:0000256" key="5">
    <source>
        <dbReference type="ARBA" id="ARBA00023284"/>
    </source>
</evidence>
<dbReference type="PANTHER" id="PTHR42852">
    <property type="entry name" value="THIOL:DISULFIDE INTERCHANGE PROTEIN DSBE"/>
    <property type="match status" value="1"/>
</dbReference>
<keyword evidence="5" id="KW-0676">Redox-active center</keyword>
<gene>
    <name evidence="8" type="primary">resA</name>
    <name evidence="8" type="ORF">FG383_17255</name>
</gene>
<dbReference type="Pfam" id="PF00578">
    <property type="entry name" value="AhpC-TSA"/>
    <property type="match status" value="1"/>
</dbReference>
<evidence type="ECO:0000256" key="2">
    <source>
        <dbReference type="ARBA" id="ARBA00022748"/>
    </source>
</evidence>
<keyword evidence="6" id="KW-0472">Membrane</keyword>
<evidence type="ECO:0000256" key="4">
    <source>
        <dbReference type="ARBA" id="ARBA00023157"/>
    </source>
</evidence>
<protein>
    <submittedName>
        <fullName evidence="8">Thiol-disulfide oxidoreductase ResA</fullName>
    </submittedName>
</protein>
<dbReference type="GO" id="GO:0016491">
    <property type="term" value="F:oxidoreductase activity"/>
    <property type="evidence" value="ECO:0007669"/>
    <property type="project" value="InterPro"/>
</dbReference>
<dbReference type="AlphaFoldDB" id="A0A544SSD0"/>
<dbReference type="EMBL" id="VDGG01000048">
    <property type="protein sequence ID" value="TQR08038.1"/>
    <property type="molecule type" value="Genomic_DNA"/>
</dbReference>
<feature type="domain" description="Thioredoxin" evidence="7">
    <location>
        <begin position="47"/>
        <end position="185"/>
    </location>
</feature>
<comment type="subcellular location">
    <subcellularLocation>
        <location evidence="1">Cell envelope</location>
    </subcellularLocation>
</comment>
<keyword evidence="6" id="KW-0812">Transmembrane</keyword>
<accession>A0A544SSD0</accession>
<evidence type="ECO:0000256" key="6">
    <source>
        <dbReference type="SAM" id="Phobius"/>
    </source>
</evidence>
<keyword evidence="4" id="KW-1015">Disulfide bond</keyword>
<dbReference type="GO" id="GO:0017004">
    <property type="term" value="P:cytochrome complex assembly"/>
    <property type="evidence" value="ECO:0007669"/>
    <property type="project" value="UniProtKB-KW"/>
</dbReference>
<dbReference type="PANTHER" id="PTHR42852:SF6">
    <property type="entry name" value="THIOL:DISULFIDE INTERCHANGE PROTEIN DSBE"/>
    <property type="match status" value="1"/>
</dbReference>